<gene>
    <name evidence="2" type="ORF">SAMN05414137_1255</name>
</gene>
<dbReference type="CDD" id="cd06170">
    <property type="entry name" value="LuxR_C_like"/>
    <property type="match status" value="1"/>
</dbReference>
<dbReference type="eggNOG" id="COG2197">
    <property type="taxonomic scope" value="Bacteria"/>
</dbReference>
<dbReference type="GO" id="GO:0003677">
    <property type="term" value="F:DNA binding"/>
    <property type="evidence" value="ECO:0007669"/>
    <property type="project" value="InterPro"/>
</dbReference>
<evidence type="ECO:0000313" key="2">
    <source>
        <dbReference type="EMBL" id="SEM36094.1"/>
    </source>
</evidence>
<dbReference type="SUPFAM" id="SSF46894">
    <property type="entry name" value="C-terminal effector domain of the bipartite response regulators"/>
    <property type="match status" value="1"/>
</dbReference>
<dbReference type="Proteomes" id="UP000183015">
    <property type="component" value="Unassembled WGS sequence"/>
</dbReference>
<name>A0A1H7XR35_STRJI</name>
<feature type="domain" description="HTH luxR-type" evidence="1">
    <location>
        <begin position="275"/>
        <end position="340"/>
    </location>
</feature>
<dbReference type="PANTHER" id="PTHR34293:SF1">
    <property type="entry name" value="HTH-TYPE TRANSCRIPTIONAL REGULATOR TRMBL2"/>
    <property type="match status" value="1"/>
</dbReference>
<reference evidence="3" key="1">
    <citation type="submission" date="2016-10" db="EMBL/GenBank/DDBJ databases">
        <authorList>
            <person name="Varghese N."/>
        </authorList>
    </citation>
    <scope>NUCLEOTIDE SEQUENCE [LARGE SCALE GENOMIC DNA]</scope>
    <source>
        <strain evidence="3">DSM 45096 / BCRC 16803 / CGMCC 4.1857 / CIP 109030 / JCM 12277 / KCTC 19219 / NBRC 100920 / 33214</strain>
    </source>
</reference>
<dbReference type="PRINTS" id="PR00038">
    <property type="entry name" value="HTHLUXR"/>
</dbReference>
<dbReference type="AlphaFoldDB" id="A0A1H7XR35"/>
<dbReference type="InterPro" id="IPR036388">
    <property type="entry name" value="WH-like_DNA-bd_sf"/>
</dbReference>
<dbReference type="PROSITE" id="PS50043">
    <property type="entry name" value="HTH_LUXR_2"/>
    <property type="match status" value="1"/>
</dbReference>
<proteinExistence type="predicted"/>
<evidence type="ECO:0000313" key="3">
    <source>
        <dbReference type="Proteomes" id="UP000183015"/>
    </source>
</evidence>
<organism evidence="2 3">
    <name type="scientific">Streptacidiphilus jiangxiensis</name>
    <dbReference type="NCBI Taxonomy" id="235985"/>
    <lineage>
        <taxon>Bacteria</taxon>
        <taxon>Bacillati</taxon>
        <taxon>Actinomycetota</taxon>
        <taxon>Actinomycetes</taxon>
        <taxon>Kitasatosporales</taxon>
        <taxon>Streptomycetaceae</taxon>
        <taxon>Streptacidiphilus</taxon>
    </lineage>
</organism>
<dbReference type="InterPro" id="IPR051797">
    <property type="entry name" value="TrmB-like"/>
</dbReference>
<dbReference type="EMBL" id="FOAZ01000025">
    <property type="protein sequence ID" value="SEM36094.1"/>
    <property type="molecule type" value="Genomic_DNA"/>
</dbReference>
<dbReference type="PANTHER" id="PTHR34293">
    <property type="entry name" value="HTH-TYPE TRANSCRIPTIONAL REGULATOR TRMBL2"/>
    <property type="match status" value="1"/>
</dbReference>
<protein>
    <submittedName>
        <fullName evidence="2">Regulatory protein, luxR family</fullName>
    </submittedName>
</protein>
<sequence length="342" mass="36362">MLSRTRGQGGRAEQDGRVLMLEALGLSTAAASVYQAMLDHPGHNVDRLAQVCALTPGGVHDCLDELAELMLVRASSEHPGQMRAVAPEVGLAEMVARQEAELAARQAGLAASRAAVTRMVADRAETRAAHGERLLGMDAIQGRIEQLVHVASTEIIGVQPGVLRSEDVAAVHAQDLAALARGVAIRSLFQEAARAHAHIETFAITLLAHGGEVRTAPAVPQRTVIIDRAHALVPIDPADTRKGALHVTEPGLVHALLELFEQAWSTAVPLGAVRPDDPRTGLTGHERELLRLLGSGLTDEGAGQRLGVTDRTVRRQMASIMERLGATSRFEAGIKAAQRGWL</sequence>
<dbReference type="InterPro" id="IPR000792">
    <property type="entry name" value="Tscrpt_reg_LuxR_C"/>
</dbReference>
<dbReference type="SMART" id="SM00421">
    <property type="entry name" value="HTH_LUXR"/>
    <property type="match status" value="1"/>
</dbReference>
<accession>A0A1H7XR35</accession>
<dbReference type="InterPro" id="IPR016032">
    <property type="entry name" value="Sig_transdc_resp-reg_C-effctor"/>
</dbReference>
<dbReference type="Pfam" id="PF00196">
    <property type="entry name" value="GerE"/>
    <property type="match status" value="1"/>
</dbReference>
<dbReference type="Gene3D" id="1.10.10.10">
    <property type="entry name" value="Winged helix-like DNA-binding domain superfamily/Winged helix DNA-binding domain"/>
    <property type="match status" value="2"/>
</dbReference>
<evidence type="ECO:0000259" key="1">
    <source>
        <dbReference type="PROSITE" id="PS50043"/>
    </source>
</evidence>
<dbReference type="STRING" id="235985.SAMN05414137_1255"/>
<keyword evidence="3" id="KW-1185">Reference proteome</keyword>
<dbReference type="GO" id="GO:0006355">
    <property type="term" value="P:regulation of DNA-templated transcription"/>
    <property type="evidence" value="ECO:0007669"/>
    <property type="project" value="InterPro"/>
</dbReference>